<reference evidence="1" key="1">
    <citation type="submission" date="2023-10" db="EMBL/GenBank/DDBJ databases">
        <title>A new archaeal virus that suppresses the transcription of host immunity genes.</title>
        <authorList>
            <person name="Turgeman-Grott I."/>
            <person name="Golan N."/>
            <person name="Neri U."/>
            <person name="Naki D."/>
            <person name="Altman N."/>
            <person name="Eizenshtein K."/>
            <person name="Choudhary D."/>
            <person name="Levi R."/>
            <person name="Himani H."/>
            <person name="Reshef L."/>
            <person name="Papke T.R."/>
            <person name="Gophna U."/>
        </authorList>
    </citation>
    <scope>NUCLEOTIDE SEQUENCE</scope>
    <source>
        <strain evidence="1">Atlit-48N</strain>
    </source>
</reference>
<evidence type="ECO:0000313" key="1">
    <source>
        <dbReference type="EMBL" id="XRJ21609.1"/>
    </source>
</evidence>
<organism evidence="1 2">
    <name type="scientific">Haloferax sp. Atlit-48N</name>
    <dbReference type="NCBI Taxonomy" id="2077198"/>
    <lineage>
        <taxon>Archaea</taxon>
        <taxon>Methanobacteriati</taxon>
        <taxon>Methanobacteriota</taxon>
        <taxon>Stenosarchaea group</taxon>
        <taxon>Halobacteria</taxon>
        <taxon>Halobacteriales</taxon>
        <taxon>Haloferacaceae</taxon>
        <taxon>Haloferax</taxon>
    </lineage>
</organism>
<dbReference type="EMBL" id="CP137691">
    <property type="protein sequence ID" value="XRJ21609.1"/>
    <property type="molecule type" value="Genomic_DNA"/>
</dbReference>
<protein>
    <submittedName>
        <fullName evidence="1">Uncharacterized protein</fullName>
    </submittedName>
</protein>
<geneLocation type="plasmid" evidence="1 2">
    <name>p48N_2</name>
</geneLocation>
<proteinExistence type="predicted"/>
<name>A0ACD5I6A3_9EURY</name>
<gene>
    <name evidence="1" type="ORF">DEQ67_015980</name>
</gene>
<sequence length="56" mass="6501">MSELVNEVVVLYVDDDEDFTELTATFLEREHDRFRVETAASVTGRLRLPSTRRFAP</sequence>
<keyword evidence="1" id="KW-0614">Plasmid</keyword>
<dbReference type="Proteomes" id="UP000257089">
    <property type="component" value="Plasmid p48N_2"/>
</dbReference>
<accession>A0ACD5I6A3</accession>
<evidence type="ECO:0000313" key="2">
    <source>
        <dbReference type="Proteomes" id="UP000257089"/>
    </source>
</evidence>